<evidence type="ECO:0000256" key="7">
    <source>
        <dbReference type="ARBA" id="ARBA00058688"/>
    </source>
</evidence>
<dbReference type="InterPro" id="IPR057264">
    <property type="entry name" value="Ribosomal_uL24_C"/>
</dbReference>
<comment type="similarity">
    <text evidence="1 8 9">Belongs to the universal ribosomal protein uL24 family.</text>
</comment>
<evidence type="ECO:0000256" key="9">
    <source>
        <dbReference type="RuleBase" id="RU003477"/>
    </source>
</evidence>
<sequence length="114" mass="12536">MAKPKIKFVPNKLHVKTGDTVYVISGKDKGKVGKIVKVFTKKGKVVVEGINIVTKHMKPTQMNPQGGVVEKAAPIYTSKVMLYCDKCGKPTRISKKVLDDGKKVRICKHCGEVL</sequence>
<evidence type="ECO:0000256" key="6">
    <source>
        <dbReference type="ARBA" id="ARBA00035206"/>
    </source>
</evidence>
<dbReference type="Pfam" id="PF00467">
    <property type="entry name" value="KOW"/>
    <property type="match status" value="1"/>
</dbReference>
<dbReference type="FunFam" id="2.30.30.30:FF:000004">
    <property type="entry name" value="50S ribosomal protein L24"/>
    <property type="match status" value="1"/>
</dbReference>
<keyword evidence="12" id="KW-1185">Reference proteome</keyword>
<dbReference type="InterPro" id="IPR008991">
    <property type="entry name" value="Translation_prot_SH3-like_sf"/>
</dbReference>
<dbReference type="InterPro" id="IPR041988">
    <property type="entry name" value="Ribosomal_uL24_KOW"/>
</dbReference>
<evidence type="ECO:0000256" key="5">
    <source>
        <dbReference type="ARBA" id="ARBA00023274"/>
    </source>
</evidence>
<evidence type="ECO:0000313" key="12">
    <source>
        <dbReference type="Proteomes" id="UP001321582"/>
    </source>
</evidence>
<reference evidence="11 12" key="1">
    <citation type="submission" date="2022-11" db="EMBL/GenBank/DDBJ databases">
        <title>Haliovirga abyssi gen. nov., sp. nov., a mesophilic fermentative bacterium isolated from the Iheya North hydrothermal field and the proposal of Haliovirgaceae fam. nov.</title>
        <authorList>
            <person name="Miyazaki U."/>
            <person name="Tame A."/>
            <person name="Miyazaki J."/>
            <person name="Takai K."/>
            <person name="Sawayama S."/>
            <person name="Kitajima M."/>
            <person name="Okamoto A."/>
            <person name="Nakagawa S."/>
        </authorList>
    </citation>
    <scope>NUCLEOTIDE SEQUENCE [LARGE SCALE GENOMIC DNA]</scope>
    <source>
        <strain evidence="11 12">IC12</strain>
    </source>
</reference>
<keyword evidence="2 8" id="KW-0699">rRNA-binding</keyword>
<keyword evidence="5 8" id="KW-0687">Ribonucleoprotein</keyword>
<dbReference type="AlphaFoldDB" id="A0AAU9D0P8"/>
<dbReference type="InterPro" id="IPR003256">
    <property type="entry name" value="Ribosomal_uL24"/>
</dbReference>
<dbReference type="RefSeq" id="WP_307904486.1">
    <property type="nucleotide sequence ID" value="NZ_AP027059.1"/>
</dbReference>
<dbReference type="GO" id="GO:1990904">
    <property type="term" value="C:ribonucleoprotein complex"/>
    <property type="evidence" value="ECO:0007669"/>
    <property type="project" value="UniProtKB-KW"/>
</dbReference>
<dbReference type="EMBL" id="AP027059">
    <property type="protein sequence ID" value="BDU49534.1"/>
    <property type="molecule type" value="Genomic_DNA"/>
</dbReference>
<proteinExistence type="inferred from homology"/>
<dbReference type="Proteomes" id="UP001321582">
    <property type="component" value="Chromosome"/>
</dbReference>
<dbReference type="HAMAP" id="MF_01326_B">
    <property type="entry name" value="Ribosomal_uL24_B"/>
    <property type="match status" value="1"/>
</dbReference>
<dbReference type="PANTHER" id="PTHR12903">
    <property type="entry name" value="MITOCHONDRIAL RIBOSOMAL PROTEIN L24"/>
    <property type="match status" value="1"/>
</dbReference>
<dbReference type="PROSITE" id="PS01108">
    <property type="entry name" value="RIBOSOMAL_L24"/>
    <property type="match status" value="1"/>
</dbReference>
<comment type="subunit">
    <text evidence="8">Part of the 50S ribosomal subunit.</text>
</comment>
<dbReference type="CDD" id="cd06089">
    <property type="entry name" value="KOW_RPL26"/>
    <property type="match status" value="1"/>
</dbReference>
<gene>
    <name evidence="8 11" type="primary">rplX</name>
    <name evidence="11" type="ORF">HLVA_01030</name>
</gene>
<dbReference type="GO" id="GO:0019843">
    <property type="term" value="F:rRNA binding"/>
    <property type="evidence" value="ECO:0007669"/>
    <property type="project" value="UniProtKB-UniRule"/>
</dbReference>
<evidence type="ECO:0000256" key="2">
    <source>
        <dbReference type="ARBA" id="ARBA00022730"/>
    </source>
</evidence>
<dbReference type="KEGG" id="haby:HLVA_01030"/>
<keyword evidence="4 8" id="KW-0689">Ribosomal protein</keyword>
<dbReference type="Gene3D" id="2.30.30.30">
    <property type="match status" value="1"/>
</dbReference>
<dbReference type="Pfam" id="PF17136">
    <property type="entry name" value="ribosomal_L24"/>
    <property type="match status" value="1"/>
</dbReference>
<evidence type="ECO:0000256" key="3">
    <source>
        <dbReference type="ARBA" id="ARBA00022884"/>
    </source>
</evidence>
<evidence type="ECO:0000313" key="11">
    <source>
        <dbReference type="EMBL" id="BDU49534.1"/>
    </source>
</evidence>
<comment type="function">
    <text evidence="8">One of two assembly initiator proteins, it binds directly to the 5'-end of the 23S rRNA, where it nucleates assembly of the 50S subunit.</text>
</comment>
<dbReference type="NCBIfam" id="TIGR01079">
    <property type="entry name" value="rplX_bact"/>
    <property type="match status" value="1"/>
</dbReference>
<name>A0AAU9D0P8_9FUSO</name>
<dbReference type="InterPro" id="IPR005825">
    <property type="entry name" value="Ribosomal_uL24_CS"/>
</dbReference>
<organism evidence="11 12">
    <name type="scientific">Haliovirga abyssi</name>
    <dbReference type="NCBI Taxonomy" id="2996794"/>
    <lineage>
        <taxon>Bacteria</taxon>
        <taxon>Fusobacteriati</taxon>
        <taxon>Fusobacteriota</taxon>
        <taxon>Fusobacteriia</taxon>
        <taxon>Fusobacteriales</taxon>
        <taxon>Haliovirgaceae</taxon>
        <taxon>Haliovirga</taxon>
    </lineage>
</organism>
<accession>A0AAU9D0P8</accession>
<evidence type="ECO:0000259" key="10">
    <source>
        <dbReference type="SMART" id="SM00739"/>
    </source>
</evidence>
<comment type="function">
    <text evidence="7 8">One of the proteins that surrounds the polypeptide exit tunnel on the outside of the subunit.</text>
</comment>
<dbReference type="InterPro" id="IPR014722">
    <property type="entry name" value="Rib_uL2_dom2"/>
</dbReference>
<dbReference type="GO" id="GO:0006412">
    <property type="term" value="P:translation"/>
    <property type="evidence" value="ECO:0007669"/>
    <property type="project" value="UniProtKB-UniRule"/>
</dbReference>
<keyword evidence="3 8" id="KW-0694">RNA-binding</keyword>
<evidence type="ECO:0000256" key="1">
    <source>
        <dbReference type="ARBA" id="ARBA00010618"/>
    </source>
</evidence>
<dbReference type="SMART" id="SM00739">
    <property type="entry name" value="KOW"/>
    <property type="match status" value="1"/>
</dbReference>
<protein>
    <recommendedName>
        <fullName evidence="6 8">Large ribosomal subunit protein uL24</fullName>
    </recommendedName>
</protein>
<evidence type="ECO:0000256" key="8">
    <source>
        <dbReference type="HAMAP-Rule" id="MF_01326"/>
    </source>
</evidence>
<dbReference type="InterPro" id="IPR005824">
    <property type="entry name" value="KOW"/>
</dbReference>
<evidence type="ECO:0000256" key="4">
    <source>
        <dbReference type="ARBA" id="ARBA00022980"/>
    </source>
</evidence>
<dbReference type="GO" id="GO:0005840">
    <property type="term" value="C:ribosome"/>
    <property type="evidence" value="ECO:0007669"/>
    <property type="project" value="UniProtKB-KW"/>
</dbReference>
<dbReference type="GO" id="GO:0003735">
    <property type="term" value="F:structural constituent of ribosome"/>
    <property type="evidence" value="ECO:0007669"/>
    <property type="project" value="InterPro"/>
</dbReference>
<feature type="domain" description="KOW" evidence="10">
    <location>
        <begin position="14"/>
        <end position="41"/>
    </location>
</feature>
<dbReference type="SUPFAM" id="SSF50104">
    <property type="entry name" value="Translation proteins SH3-like domain"/>
    <property type="match status" value="1"/>
</dbReference>